<dbReference type="AlphaFoldDB" id="E4XYT3"/>
<feature type="coiled-coil region" evidence="1">
    <location>
        <begin position="4"/>
        <end position="31"/>
    </location>
</feature>
<dbReference type="InterPro" id="IPR032013">
    <property type="entry name" value="DUF4795"/>
</dbReference>
<reference evidence="4" key="1">
    <citation type="journal article" date="2010" name="Science">
        <title>Plasticity of animal genome architecture unmasked by rapid evolution of a pelagic tunicate.</title>
        <authorList>
            <person name="Denoeud F."/>
            <person name="Henriet S."/>
            <person name="Mungpakdee S."/>
            <person name="Aury J.M."/>
            <person name="Da Silva C."/>
            <person name="Brinkmann H."/>
            <person name="Mikhaleva J."/>
            <person name="Olsen L.C."/>
            <person name="Jubin C."/>
            <person name="Canestro C."/>
            <person name="Bouquet J.M."/>
            <person name="Danks G."/>
            <person name="Poulain J."/>
            <person name="Campsteijn C."/>
            <person name="Adamski M."/>
            <person name="Cross I."/>
            <person name="Yadetie F."/>
            <person name="Muffato M."/>
            <person name="Louis A."/>
            <person name="Butcher S."/>
            <person name="Tsagkogeorga G."/>
            <person name="Konrad A."/>
            <person name="Singh S."/>
            <person name="Jensen M.F."/>
            <person name="Cong E.H."/>
            <person name="Eikeseth-Otteraa H."/>
            <person name="Noel B."/>
            <person name="Anthouard V."/>
            <person name="Porcel B.M."/>
            <person name="Kachouri-Lafond R."/>
            <person name="Nishino A."/>
            <person name="Ugolini M."/>
            <person name="Chourrout P."/>
            <person name="Nishida H."/>
            <person name="Aasland R."/>
            <person name="Huzurbazar S."/>
            <person name="Westhof E."/>
            <person name="Delsuc F."/>
            <person name="Lehrach H."/>
            <person name="Reinhardt R."/>
            <person name="Weissenbach J."/>
            <person name="Roy S.W."/>
            <person name="Artiguenave F."/>
            <person name="Postlethwait J.H."/>
            <person name="Manak J.R."/>
            <person name="Thompson E.M."/>
            <person name="Jaillon O."/>
            <person name="Du Pasquier L."/>
            <person name="Boudinot P."/>
            <person name="Liberles D.A."/>
            <person name="Volff J.N."/>
            <person name="Philippe H."/>
            <person name="Lenhard B."/>
            <person name="Roest Crollius H."/>
            <person name="Wincker P."/>
            <person name="Chourrout D."/>
        </authorList>
    </citation>
    <scope>NUCLEOTIDE SEQUENCE [LARGE SCALE GENOMIC DNA]</scope>
</reference>
<feature type="compositionally biased region" description="Basic and acidic residues" evidence="2">
    <location>
        <begin position="118"/>
        <end position="128"/>
    </location>
</feature>
<feature type="region of interest" description="Disordered" evidence="2">
    <location>
        <begin position="756"/>
        <end position="783"/>
    </location>
</feature>
<sequence>MEENKAATDKVHDLSERLASLEDRTAKVEQLSKEAVNWSQLDESFSHDFFGNNLDKEMSKCHEEREKYQNYFDGLHKLADMRDMIEDINSGLAELDKHVQTNINDMTKRQVSRSTLGDSRHTLSRDNLHNSSHSLTGRSQPPSQSNPHQTGISSNSKSSSRTQLGSSPAGGGNTTSSSSKQDGNNALLKQINNNAQKDSPLSGSSSSSSRRVSDHKIDKTALESAGNNNETLNAPNQSSAHSNSAAPQELNQSSSPQDQNAAISDSQNHQNRAESLESKNQSHHSLSKHAKIRPGKGDSRTDHTTEETFSSEDNSGWSNSNSSSGQAQKRVRKSVVARNSIRQSLGNFRQLINLQGKPNGIPGQISPKTSESRIGDVDRRAEEIDGRVNDLLDENNRLRRDLEIFKTSTEKEMAETRAALGDGVGKGNSEISNETVEKLQKQLSGTERELKAMEELLKSLSADGKAKSKELEHLQRLLHDLQERAALKDFVTTSLDQKADASDLRALLSKDELDSTAQSIINQLQELINRQAAHEQSMGEHLKEVGQEVDHRTKDDDFNRFSEEIEKRLRALRKKIEKAGAGELRDLATEAGAAGFRKQLFNCISCDKDLYMRITNPLLPSPSAFPARMSLRPHTAYDTKHVRAQARGDPSDLLDPIKRENTSDYNTLLVEKELERRRKMKENKIRQEISGYNFKSGSIPRQVGGNRQVIYDRGARQEELRQAMGTEYETADLEGVDGHLYKGRVRKLPNLVRKTLDEEDLNRSLDSPAPADVHTPPTAPEKS</sequence>
<evidence type="ECO:0000259" key="3">
    <source>
        <dbReference type="Pfam" id="PF16043"/>
    </source>
</evidence>
<feature type="domain" description="DUF4795" evidence="3">
    <location>
        <begin position="431"/>
        <end position="633"/>
    </location>
</feature>
<organism evidence="4">
    <name type="scientific">Oikopleura dioica</name>
    <name type="common">Tunicate</name>
    <dbReference type="NCBI Taxonomy" id="34765"/>
    <lineage>
        <taxon>Eukaryota</taxon>
        <taxon>Metazoa</taxon>
        <taxon>Chordata</taxon>
        <taxon>Tunicata</taxon>
        <taxon>Appendicularia</taxon>
        <taxon>Copelata</taxon>
        <taxon>Oikopleuridae</taxon>
        <taxon>Oikopleura</taxon>
    </lineage>
</organism>
<feature type="region of interest" description="Disordered" evidence="2">
    <location>
        <begin position="103"/>
        <end position="335"/>
    </location>
</feature>
<feature type="compositionally biased region" description="Polar residues" evidence="2">
    <location>
        <begin position="174"/>
        <end position="184"/>
    </location>
</feature>
<feature type="compositionally biased region" description="Basic residues" evidence="2">
    <location>
        <begin position="281"/>
        <end position="294"/>
    </location>
</feature>
<keyword evidence="1" id="KW-0175">Coiled coil</keyword>
<feature type="compositionally biased region" description="Polar residues" evidence="2">
    <location>
        <begin position="129"/>
        <end position="166"/>
    </location>
</feature>
<evidence type="ECO:0000313" key="5">
    <source>
        <dbReference type="Proteomes" id="UP000001307"/>
    </source>
</evidence>
<feature type="compositionally biased region" description="Low complexity" evidence="2">
    <location>
        <begin position="199"/>
        <end position="210"/>
    </location>
</feature>
<evidence type="ECO:0000256" key="1">
    <source>
        <dbReference type="SAM" id="Coils"/>
    </source>
</evidence>
<feature type="compositionally biased region" description="Low complexity" evidence="2">
    <location>
        <begin position="311"/>
        <end position="324"/>
    </location>
</feature>
<dbReference type="Pfam" id="PF16043">
    <property type="entry name" value="DUF4795"/>
    <property type="match status" value="1"/>
</dbReference>
<evidence type="ECO:0000256" key="2">
    <source>
        <dbReference type="SAM" id="MobiDB-lite"/>
    </source>
</evidence>
<dbReference type="OrthoDB" id="5981048at2759"/>
<feature type="compositionally biased region" description="Polar residues" evidence="2">
    <location>
        <begin position="225"/>
        <end position="270"/>
    </location>
</feature>
<dbReference type="PANTHER" id="PTHR47080">
    <property type="entry name" value="CHROMOSOME 16 OPEN READING FRAME 96"/>
    <property type="match status" value="1"/>
</dbReference>
<feature type="region of interest" description="Disordered" evidence="2">
    <location>
        <begin position="353"/>
        <end position="375"/>
    </location>
</feature>
<dbReference type="InParanoid" id="E4XYT3"/>
<protein>
    <recommendedName>
        <fullName evidence="3">DUF4795 domain-containing protein</fullName>
    </recommendedName>
</protein>
<feature type="compositionally biased region" description="Basic and acidic residues" evidence="2">
    <location>
        <begin position="295"/>
        <end position="306"/>
    </location>
</feature>
<proteinExistence type="predicted"/>
<feature type="coiled-coil region" evidence="1">
    <location>
        <begin position="381"/>
        <end position="484"/>
    </location>
</feature>
<accession>E4XYT3</accession>
<evidence type="ECO:0000313" key="4">
    <source>
        <dbReference type="EMBL" id="CBY14795.1"/>
    </source>
</evidence>
<name>E4XYT3_OIKDI</name>
<gene>
    <name evidence="4" type="ORF">GSOID_T00009875001</name>
</gene>
<feature type="compositionally biased region" description="Basic and acidic residues" evidence="2">
    <location>
        <begin position="211"/>
        <end position="221"/>
    </location>
</feature>
<dbReference type="EMBL" id="FN653350">
    <property type="protein sequence ID" value="CBY14795.1"/>
    <property type="molecule type" value="Genomic_DNA"/>
</dbReference>
<dbReference type="PANTHER" id="PTHR47080:SF1">
    <property type="entry name" value="CHROMOSOME 16 OPEN READING FRAME 96"/>
    <property type="match status" value="1"/>
</dbReference>
<dbReference type="Proteomes" id="UP000001307">
    <property type="component" value="Unassembled WGS sequence"/>
</dbReference>
<keyword evidence="5" id="KW-1185">Reference proteome</keyword>